<evidence type="ECO:0000259" key="8">
    <source>
        <dbReference type="PROSITE" id="PS50888"/>
    </source>
</evidence>
<dbReference type="GeneID" id="113984449"/>
<dbReference type="GO" id="GO:0005634">
    <property type="term" value="C:nucleus"/>
    <property type="evidence" value="ECO:0007669"/>
    <property type="project" value="UniProtKB-SubCell"/>
</dbReference>
<protein>
    <submittedName>
        <fullName evidence="10">Microphthalmia-associated transcription factor-like</fullName>
    </submittedName>
</protein>
<dbReference type="AlphaFoldDB" id="A0A7R5KPS7"/>
<comment type="subcellular location">
    <subcellularLocation>
        <location evidence="1">Nucleus</location>
    </subcellularLocation>
</comment>
<reference evidence="10" key="1">
    <citation type="submission" date="2025-08" db="UniProtKB">
        <authorList>
            <consortium name="RefSeq"/>
        </authorList>
    </citation>
    <scope>IDENTIFICATION</scope>
    <source>
        <tissue evidence="10">Muscle</tissue>
    </source>
</reference>
<evidence type="ECO:0000256" key="7">
    <source>
        <dbReference type="ARBA" id="ARBA00023242"/>
    </source>
</evidence>
<keyword evidence="3" id="KW-0805">Transcription regulation</keyword>
<dbReference type="SUPFAM" id="SSF47459">
    <property type="entry name" value="HLH, helix-loop-helix DNA-binding domain"/>
    <property type="match status" value="1"/>
</dbReference>
<evidence type="ECO:0000256" key="5">
    <source>
        <dbReference type="ARBA" id="ARBA00023159"/>
    </source>
</evidence>
<comment type="similarity">
    <text evidence="2">Belongs to the MiT/TFE family.</text>
</comment>
<dbReference type="PANTHER" id="PTHR45776">
    <property type="entry name" value="MIP04163P"/>
    <property type="match status" value="1"/>
</dbReference>
<dbReference type="SMART" id="SM00353">
    <property type="entry name" value="HLH"/>
    <property type="match status" value="1"/>
</dbReference>
<dbReference type="GO" id="GO:0046983">
    <property type="term" value="F:protein dimerization activity"/>
    <property type="evidence" value="ECO:0007669"/>
    <property type="project" value="InterPro"/>
</dbReference>
<feature type="domain" description="BHLH" evidence="8">
    <location>
        <begin position="55"/>
        <end position="108"/>
    </location>
</feature>
<sequence>MTITLSVSSDLIDLHDNQSLPPPELNISNSCPANLPNVKRELTDSEARALIKERQKIDNHNLNERRRRFEINNNLKELHTLIPKSNDPNIRWDKTTILKASVDYIHKLQRDLQCTKEPKELENNLKKLEHANNHLLLRIQKLEMQAQAYGLSLTPSTNFYSPDMINTVIKQEPVLDNYTQNIMPHHANLSCTTTSLDFTNSSVTFSDNLGNVTEPTGTYSVPVKMRSRLEDILMNEKY</sequence>
<dbReference type="Pfam" id="PF00010">
    <property type="entry name" value="HLH"/>
    <property type="match status" value="1"/>
</dbReference>
<evidence type="ECO:0000256" key="1">
    <source>
        <dbReference type="ARBA" id="ARBA00004123"/>
    </source>
</evidence>
<evidence type="ECO:0000256" key="2">
    <source>
        <dbReference type="ARBA" id="ARBA00008289"/>
    </source>
</evidence>
<dbReference type="Gene3D" id="4.10.280.10">
    <property type="entry name" value="Helix-loop-helix DNA-binding domain"/>
    <property type="match status" value="1"/>
</dbReference>
<evidence type="ECO:0000256" key="6">
    <source>
        <dbReference type="ARBA" id="ARBA00023163"/>
    </source>
</evidence>
<name>A0A7R5KPS7_9PASS</name>
<dbReference type="InterPro" id="IPR011598">
    <property type="entry name" value="bHLH_dom"/>
</dbReference>
<proteinExistence type="inferred from homology"/>
<organism evidence="9 10">
    <name type="scientific">Pipra filicauda</name>
    <name type="common">Wire-tailed manakin</name>
    <dbReference type="NCBI Taxonomy" id="649802"/>
    <lineage>
        <taxon>Eukaryota</taxon>
        <taxon>Metazoa</taxon>
        <taxon>Chordata</taxon>
        <taxon>Craniata</taxon>
        <taxon>Vertebrata</taxon>
        <taxon>Euteleostomi</taxon>
        <taxon>Archelosauria</taxon>
        <taxon>Archosauria</taxon>
        <taxon>Dinosauria</taxon>
        <taxon>Saurischia</taxon>
        <taxon>Theropoda</taxon>
        <taxon>Coelurosauria</taxon>
        <taxon>Aves</taxon>
        <taxon>Neognathae</taxon>
        <taxon>Neoaves</taxon>
        <taxon>Telluraves</taxon>
        <taxon>Australaves</taxon>
        <taxon>Passeriformes</taxon>
        <taxon>Pipridae</taxon>
        <taxon>Pipra</taxon>
    </lineage>
</organism>
<keyword evidence="9" id="KW-1185">Reference proteome</keyword>
<evidence type="ECO:0000313" key="9">
    <source>
        <dbReference type="Proteomes" id="UP000504627"/>
    </source>
</evidence>
<dbReference type="GO" id="GO:0000978">
    <property type="term" value="F:RNA polymerase II cis-regulatory region sequence-specific DNA binding"/>
    <property type="evidence" value="ECO:0007669"/>
    <property type="project" value="TreeGrafter"/>
</dbReference>
<dbReference type="Proteomes" id="UP000504627">
    <property type="component" value="Unplaced"/>
</dbReference>
<dbReference type="GO" id="GO:0030318">
    <property type="term" value="P:melanocyte differentiation"/>
    <property type="evidence" value="ECO:0007669"/>
    <property type="project" value="TreeGrafter"/>
</dbReference>
<keyword evidence="6" id="KW-0804">Transcription</keyword>
<dbReference type="InParanoid" id="A0A7R5KPS7"/>
<dbReference type="Pfam" id="PF11851">
    <property type="entry name" value="DUF3371"/>
    <property type="match status" value="1"/>
</dbReference>
<accession>A0A7R5KPS7</accession>
<dbReference type="InterPro" id="IPR036638">
    <property type="entry name" value="HLH_DNA-bd_sf"/>
</dbReference>
<keyword evidence="7" id="KW-0539">Nucleus</keyword>
<dbReference type="RefSeq" id="XP_039239723.1">
    <property type="nucleotide sequence ID" value="XM_039383789.1"/>
</dbReference>
<dbReference type="PANTHER" id="PTHR45776:SF4">
    <property type="entry name" value="MICROPHTHALMIA-ASSOCIATED TRANSCRIPTION FACTOR"/>
    <property type="match status" value="1"/>
</dbReference>
<dbReference type="GO" id="GO:0000981">
    <property type="term" value="F:DNA-binding transcription factor activity, RNA polymerase II-specific"/>
    <property type="evidence" value="ECO:0007669"/>
    <property type="project" value="TreeGrafter"/>
</dbReference>
<dbReference type="PROSITE" id="PS50888">
    <property type="entry name" value="BHLH"/>
    <property type="match status" value="1"/>
</dbReference>
<keyword evidence="4" id="KW-0238">DNA-binding</keyword>
<keyword evidence="5" id="KW-0010">Activator</keyword>
<gene>
    <name evidence="10" type="primary">LOC113984449</name>
</gene>
<evidence type="ECO:0000256" key="4">
    <source>
        <dbReference type="ARBA" id="ARBA00023125"/>
    </source>
</evidence>
<evidence type="ECO:0000313" key="10">
    <source>
        <dbReference type="RefSeq" id="XP_039239723.1"/>
    </source>
</evidence>
<evidence type="ECO:0000256" key="3">
    <source>
        <dbReference type="ARBA" id="ARBA00023015"/>
    </source>
</evidence>
<dbReference type="InterPro" id="IPR021802">
    <property type="entry name" value="MiT/TFE_C"/>
</dbReference>